<feature type="signal peptide" evidence="1">
    <location>
        <begin position="1"/>
        <end position="18"/>
    </location>
</feature>
<gene>
    <name evidence="2" type="ORF">GP2143_03873</name>
</gene>
<proteinExistence type="predicted"/>
<comment type="caution">
    <text evidence="2">The sequence shown here is derived from an EMBL/GenBank/DDBJ whole genome shotgun (WGS) entry which is preliminary data.</text>
</comment>
<dbReference type="Proteomes" id="UP000004931">
    <property type="component" value="Unassembled WGS sequence"/>
</dbReference>
<accession>A0YDC6</accession>
<keyword evidence="3" id="KW-1185">Reference proteome</keyword>
<evidence type="ECO:0000313" key="3">
    <source>
        <dbReference type="Proteomes" id="UP000004931"/>
    </source>
</evidence>
<evidence type="ECO:0000313" key="2">
    <source>
        <dbReference type="EMBL" id="EAW31229.1"/>
    </source>
</evidence>
<organism evidence="2 3">
    <name type="scientific">marine gamma proteobacterium HTCC2143</name>
    <dbReference type="NCBI Taxonomy" id="247633"/>
    <lineage>
        <taxon>Bacteria</taxon>
        <taxon>Pseudomonadati</taxon>
        <taxon>Pseudomonadota</taxon>
        <taxon>Gammaproteobacteria</taxon>
        <taxon>Cellvibrionales</taxon>
        <taxon>Spongiibacteraceae</taxon>
        <taxon>BD1-7 clade</taxon>
    </lineage>
</organism>
<sequence length="220" mass="24978">MRQLLYVFILLNFNFSFAEPVTEIYQANEKNSQQLIDLLNPVYGSDAKFSSTDSGIIIRGERHIVDEIQVLLLQLDQPKKSFLVQISNSPTSTKRYSSQLQEAVLTNFNVTESIPLIIVQQTDKQQGNVSSLWYTVETLPAQQQALRIELVSSAHQIEIRLLIQTLENGQFRRIENTLSGDFNQWLPIISTQKSSGSANHVKRVGTERNNNLYIKVTPNA</sequence>
<dbReference type="OrthoDB" id="5608150at2"/>
<dbReference type="EMBL" id="AAVT01000004">
    <property type="protein sequence ID" value="EAW31229.1"/>
    <property type="molecule type" value="Genomic_DNA"/>
</dbReference>
<evidence type="ECO:0000256" key="1">
    <source>
        <dbReference type="SAM" id="SignalP"/>
    </source>
</evidence>
<name>A0YDC6_9GAMM</name>
<dbReference type="AlphaFoldDB" id="A0YDC6"/>
<reference evidence="2 3" key="1">
    <citation type="journal article" date="2010" name="J. Bacteriol.">
        <title>Genome sequence of the oligotrophic marine Gammaproteobacterium HTCC2143, isolated from the Oregon Coast.</title>
        <authorList>
            <person name="Oh H.M."/>
            <person name="Kang I."/>
            <person name="Ferriera S."/>
            <person name="Giovannoni S.J."/>
            <person name="Cho J.C."/>
        </authorList>
    </citation>
    <scope>NUCLEOTIDE SEQUENCE [LARGE SCALE GENOMIC DNA]</scope>
    <source>
        <strain evidence="2 3">HTCC2143</strain>
    </source>
</reference>
<keyword evidence="1" id="KW-0732">Signal</keyword>
<protein>
    <submittedName>
        <fullName evidence="2">Uncharacterized protein</fullName>
    </submittedName>
</protein>
<feature type="chain" id="PRO_5002630687" evidence="1">
    <location>
        <begin position="19"/>
        <end position="220"/>
    </location>
</feature>